<accession>A2FDP0</accession>
<sequence length="518" mass="58601">MEEIELLKEESSNSNISSKVKKLIILSVLIVVIVFAIFIFFSKVTKIEIKKTQNLYNKLPSKYFISSIYSIPLNTEYKAQKSWLYTSLNIMESLYKYNGYMKGFLNETEYVKFSPYYISDTLNSFCSKNTNIEPCNSTRTEGKSIYPTFEDFAKFIKTYSSILIPESACKVQNNKCNVDTDVYSDSKIDFNMESSKIVTTISQIKELLYKNRSPLGFVMPMPATRYKLPCSDILVNQTELCKKTSLGFGYLTFNESFESNGPSFYHITGDVIKTETRSLELIGWDDNFIEPLSSNITNAPPTKGTFIFKGTWGSTGHSREYLSGIIPRNIENALCPNSYDPLNFIPASLQCVAENGGDLSKCSTDMSSTGATQLVCVDPNFCNEDESYFVTRNSDLSKSASIYTENNIVYPIIRSIKGSVVSSMQFPVPFSHLHKVFAPKSPIPNNEAFCGHVAISYRVIEELQRLSNPYSESIRAISLEVNFYNESYAAYKKKAHKFTKNSTSNFQPITSKFTFTDL</sequence>
<gene>
    <name evidence="2" type="ORF">TVAG_011330</name>
</gene>
<dbReference type="VEuPathDB" id="TrichDB:TVAGG3_0258340"/>
<protein>
    <submittedName>
        <fullName evidence="2">Uncharacterized protein</fullName>
    </submittedName>
</protein>
<name>A2FDP0_TRIV3</name>
<evidence type="ECO:0000313" key="2">
    <source>
        <dbReference type="EMBL" id="EAX96984.1"/>
    </source>
</evidence>
<keyword evidence="1" id="KW-0472">Membrane</keyword>
<dbReference type="KEGG" id="tva:4754761"/>
<dbReference type="EMBL" id="DS113735">
    <property type="protein sequence ID" value="EAX96984.1"/>
    <property type="molecule type" value="Genomic_DNA"/>
</dbReference>
<feature type="transmembrane region" description="Helical" evidence="1">
    <location>
        <begin position="23"/>
        <end position="41"/>
    </location>
</feature>
<reference evidence="2" key="2">
    <citation type="journal article" date="2007" name="Science">
        <title>Draft genome sequence of the sexually transmitted pathogen Trichomonas vaginalis.</title>
        <authorList>
            <person name="Carlton J.M."/>
            <person name="Hirt R.P."/>
            <person name="Silva J.C."/>
            <person name="Delcher A.L."/>
            <person name="Schatz M."/>
            <person name="Zhao Q."/>
            <person name="Wortman J.R."/>
            <person name="Bidwell S.L."/>
            <person name="Alsmark U.C.M."/>
            <person name="Besteiro S."/>
            <person name="Sicheritz-Ponten T."/>
            <person name="Noel C.J."/>
            <person name="Dacks J.B."/>
            <person name="Foster P.G."/>
            <person name="Simillion C."/>
            <person name="Van de Peer Y."/>
            <person name="Miranda-Saavedra D."/>
            <person name="Barton G.J."/>
            <person name="Westrop G.D."/>
            <person name="Mueller S."/>
            <person name="Dessi D."/>
            <person name="Fiori P.L."/>
            <person name="Ren Q."/>
            <person name="Paulsen I."/>
            <person name="Zhang H."/>
            <person name="Bastida-Corcuera F.D."/>
            <person name="Simoes-Barbosa A."/>
            <person name="Brown M.T."/>
            <person name="Hayes R.D."/>
            <person name="Mukherjee M."/>
            <person name="Okumura C.Y."/>
            <person name="Schneider R."/>
            <person name="Smith A.J."/>
            <person name="Vanacova S."/>
            <person name="Villalvazo M."/>
            <person name="Haas B.J."/>
            <person name="Pertea M."/>
            <person name="Feldblyum T.V."/>
            <person name="Utterback T.R."/>
            <person name="Shu C.L."/>
            <person name="Osoegawa K."/>
            <person name="de Jong P.J."/>
            <person name="Hrdy I."/>
            <person name="Horvathova L."/>
            <person name="Zubacova Z."/>
            <person name="Dolezal P."/>
            <person name="Malik S.B."/>
            <person name="Logsdon J.M. Jr."/>
            <person name="Henze K."/>
            <person name="Gupta A."/>
            <person name="Wang C.C."/>
            <person name="Dunne R.L."/>
            <person name="Upcroft J.A."/>
            <person name="Upcroft P."/>
            <person name="White O."/>
            <person name="Salzberg S.L."/>
            <person name="Tang P."/>
            <person name="Chiu C.-H."/>
            <person name="Lee Y.-S."/>
            <person name="Embley T.M."/>
            <person name="Coombs G.H."/>
            <person name="Mottram J.C."/>
            <person name="Tachezy J."/>
            <person name="Fraser-Liggett C.M."/>
            <person name="Johnson P.J."/>
        </authorList>
    </citation>
    <scope>NUCLEOTIDE SEQUENCE [LARGE SCALE GENOMIC DNA]</scope>
    <source>
        <strain evidence="2">G3</strain>
    </source>
</reference>
<organism evidence="2 3">
    <name type="scientific">Trichomonas vaginalis (strain ATCC PRA-98 / G3)</name>
    <dbReference type="NCBI Taxonomy" id="412133"/>
    <lineage>
        <taxon>Eukaryota</taxon>
        <taxon>Metamonada</taxon>
        <taxon>Parabasalia</taxon>
        <taxon>Trichomonadida</taxon>
        <taxon>Trichomonadidae</taxon>
        <taxon>Trichomonas</taxon>
    </lineage>
</organism>
<keyword evidence="1" id="KW-1133">Transmembrane helix</keyword>
<evidence type="ECO:0000256" key="1">
    <source>
        <dbReference type="SAM" id="Phobius"/>
    </source>
</evidence>
<reference evidence="2" key="1">
    <citation type="submission" date="2006-10" db="EMBL/GenBank/DDBJ databases">
        <authorList>
            <person name="Amadeo P."/>
            <person name="Zhao Q."/>
            <person name="Wortman J."/>
            <person name="Fraser-Liggett C."/>
            <person name="Carlton J."/>
        </authorList>
    </citation>
    <scope>NUCLEOTIDE SEQUENCE</scope>
    <source>
        <strain evidence="2">G3</strain>
    </source>
</reference>
<dbReference type="OrthoDB" id="59402at2759"/>
<keyword evidence="3" id="KW-1185">Reference proteome</keyword>
<dbReference type="Proteomes" id="UP000001542">
    <property type="component" value="Unassembled WGS sequence"/>
</dbReference>
<dbReference type="AlphaFoldDB" id="A2FDP0"/>
<keyword evidence="1" id="KW-0812">Transmembrane</keyword>
<dbReference type="PANTHER" id="PTHR35899:SF1">
    <property type="entry name" value="PEPTIDASE C1A PAPAIN C-TERMINAL DOMAIN-CONTAINING PROTEIN"/>
    <property type="match status" value="1"/>
</dbReference>
<dbReference type="InParanoid" id="A2FDP0"/>
<dbReference type="VEuPathDB" id="TrichDB:TVAG_011330"/>
<proteinExistence type="predicted"/>
<evidence type="ECO:0000313" key="3">
    <source>
        <dbReference type="Proteomes" id="UP000001542"/>
    </source>
</evidence>
<dbReference type="PANTHER" id="PTHR35899">
    <property type="entry name" value="PAPAIN FAMILY CYSTEINE PROTEASE DOMAIN CONTAINING PROTEIN"/>
    <property type="match status" value="1"/>
</dbReference>